<dbReference type="Gene3D" id="1.10.510.10">
    <property type="entry name" value="Transferase(Phosphotransferase) domain 1"/>
    <property type="match status" value="1"/>
</dbReference>
<comment type="catalytic activity">
    <reaction evidence="7">
        <text>L-threonyl-[protein] + ATP = O-phospho-L-threonyl-[protein] + ADP + H(+)</text>
        <dbReference type="Rhea" id="RHEA:46608"/>
        <dbReference type="Rhea" id="RHEA-COMP:11060"/>
        <dbReference type="Rhea" id="RHEA-COMP:11605"/>
        <dbReference type="ChEBI" id="CHEBI:15378"/>
        <dbReference type="ChEBI" id="CHEBI:30013"/>
        <dbReference type="ChEBI" id="CHEBI:30616"/>
        <dbReference type="ChEBI" id="CHEBI:61977"/>
        <dbReference type="ChEBI" id="CHEBI:456216"/>
        <dbReference type="EC" id="2.7.11.1"/>
    </reaction>
</comment>
<dbReference type="InterPro" id="IPR000719">
    <property type="entry name" value="Prot_kinase_dom"/>
</dbReference>
<evidence type="ECO:0000256" key="6">
    <source>
        <dbReference type="ARBA" id="ARBA00022840"/>
    </source>
</evidence>
<evidence type="ECO:0000256" key="1">
    <source>
        <dbReference type="ARBA" id="ARBA00012513"/>
    </source>
</evidence>
<dbReference type="InterPro" id="IPR008271">
    <property type="entry name" value="Ser/Thr_kinase_AS"/>
</dbReference>
<dbReference type="EC" id="2.7.11.1" evidence="1"/>
<dbReference type="Proteomes" id="UP000050741">
    <property type="component" value="Unassembled WGS sequence"/>
</dbReference>
<evidence type="ECO:0000256" key="3">
    <source>
        <dbReference type="ARBA" id="ARBA00022679"/>
    </source>
</evidence>
<dbReference type="GO" id="GO:0005524">
    <property type="term" value="F:ATP binding"/>
    <property type="evidence" value="ECO:0007669"/>
    <property type="project" value="UniProtKB-KW"/>
</dbReference>
<evidence type="ECO:0000256" key="4">
    <source>
        <dbReference type="ARBA" id="ARBA00022741"/>
    </source>
</evidence>
<dbReference type="PROSITE" id="PS00108">
    <property type="entry name" value="PROTEIN_KINASE_ST"/>
    <property type="match status" value="1"/>
</dbReference>
<evidence type="ECO:0000256" key="2">
    <source>
        <dbReference type="ARBA" id="ARBA00022527"/>
    </source>
</evidence>
<dbReference type="WBParaSite" id="GPLIN_001499900">
    <property type="protein sequence ID" value="GPLIN_001499900"/>
    <property type="gene ID" value="GPLIN_001499900"/>
</dbReference>
<reference evidence="11" key="3">
    <citation type="submission" date="2016-06" db="UniProtKB">
        <authorList>
            <consortium name="WormBaseParasite"/>
        </authorList>
    </citation>
    <scope>IDENTIFICATION</scope>
</reference>
<keyword evidence="5" id="KW-0418">Kinase</keyword>
<dbReference type="GO" id="GO:0004674">
    <property type="term" value="F:protein serine/threonine kinase activity"/>
    <property type="evidence" value="ECO:0007669"/>
    <property type="project" value="UniProtKB-KW"/>
</dbReference>
<dbReference type="SUPFAM" id="SSF56112">
    <property type="entry name" value="Protein kinase-like (PK-like)"/>
    <property type="match status" value="1"/>
</dbReference>
<dbReference type="Pfam" id="PF07714">
    <property type="entry name" value="PK_Tyr_Ser-Thr"/>
    <property type="match status" value="1"/>
</dbReference>
<accession>A0A183CQ41</accession>
<keyword evidence="4" id="KW-0547">Nucleotide-binding</keyword>
<evidence type="ECO:0000256" key="5">
    <source>
        <dbReference type="ARBA" id="ARBA00022777"/>
    </source>
</evidence>
<dbReference type="InterPro" id="IPR051824">
    <property type="entry name" value="LRR_Rcpt-Like_S/T_Kinase"/>
</dbReference>
<sequence>VAIKRIQGKSGGDERHQRERIRQSLQELKTLAKFRHDNVLSLYGYSLDGPEPCLVYQFMSNGTLEDRLLCRNGTKPLSWANKLFICEGVCRGLHFLHTINQMPIIHGDVKSANILLDKHFEPKLGDFGLSRDGQVELEISEKKPMIASQCERNTGLFGTRISDEVATGLRAFSSSRNPQGIVEFVLKVCKSDAAIKENCFSELADKRTPKTEEDMNLRVFDKLLSVGVTCTQKDRFARPIFSEIFAQLNEDSK</sequence>
<organism evidence="10 11">
    <name type="scientific">Globodera pallida</name>
    <name type="common">Potato cyst nematode worm</name>
    <name type="synonym">Heterodera pallida</name>
    <dbReference type="NCBI Taxonomy" id="36090"/>
    <lineage>
        <taxon>Eukaryota</taxon>
        <taxon>Metazoa</taxon>
        <taxon>Ecdysozoa</taxon>
        <taxon>Nematoda</taxon>
        <taxon>Chromadorea</taxon>
        <taxon>Rhabditida</taxon>
        <taxon>Tylenchina</taxon>
        <taxon>Tylenchomorpha</taxon>
        <taxon>Tylenchoidea</taxon>
        <taxon>Heteroderidae</taxon>
        <taxon>Heteroderinae</taxon>
        <taxon>Globodera</taxon>
    </lineage>
</organism>
<keyword evidence="6" id="KW-0067">ATP-binding</keyword>
<reference evidence="10" key="1">
    <citation type="submission" date="2013-12" db="EMBL/GenBank/DDBJ databases">
        <authorList>
            <person name="Aslett M."/>
        </authorList>
    </citation>
    <scope>NUCLEOTIDE SEQUENCE [LARGE SCALE GENOMIC DNA]</scope>
    <source>
        <strain evidence="10">Lindley</strain>
    </source>
</reference>
<protein>
    <recommendedName>
        <fullName evidence="1">non-specific serine/threonine protein kinase</fullName>
        <ecNumber evidence="1">2.7.11.1</ecNumber>
    </recommendedName>
</protein>
<name>A0A183CQ41_GLOPA</name>
<dbReference type="PANTHER" id="PTHR48006">
    <property type="entry name" value="LEUCINE-RICH REPEAT-CONTAINING PROTEIN DDB_G0281931-RELATED"/>
    <property type="match status" value="1"/>
</dbReference>
<evidence type="ECO:0000313" key="10">
    <source>
        <dbReference type="Proteomes" id="UP000050741"/>
    </source>
</evidence>
<dbReference type="InterPro" id="IPR001245">
    <property type="entry name" value="Ser-Thr/Tyr_kinase_cat_dom"/>
</dbReference>
<dbReference type="GO" id="GO:0006950">
    <property type="term" value="P:response to stress"/>
    <property type="evidence" value="ECO:0007669"/>
    <property type="project" value="UniProtKB-ARBA"/>
</dbReference>
<evidence type="ECO:0000256" key="7">
    <source>
        <dbReference type="ARBA" id="ARBA00047899"/>
    </source>
</evidence>
<evidence type="ECO:0000313" key="11">
    <source>
        <dbReference type="WBParaSite" id="GPLIN_001499900"/>
    </source>
</evidence>
<evidence type="ECO:0000256" key="8">
    <source>
        <dbReference type="ARBA" id="ARBA00048679"/>
    </source>
</evidence>
<dbReference type="SMART" id="SM00220">
    <property type="entry name" value="S_TKc"/>
    <property type="match status" value="1"/>
</dbReference>
<keyword evidence="2" id="KW-0723">Serine/threonine-protein kinase</keyword>
<dbReference type="PROSITE" id="PS50011">
    <property type="entry name" value="PROTEIN_KINASE_DOM"/>
    <property type="match status" value="1"/>
</dbReference>
<keyword evidence="10" id="KW-1185">Reference proteome</keyword>
<dbReference type="PANTHER" id="PTHR48006:SF102">
    <property type="entry name" value="LEUCINE-RICH REPEAT-CONTAINING PROTEIN DDB_G0281931-RELATED"/>
    <property type="match status" value="1"/>
</dbReference>
<keyword evidence="3" id="KW-0808">Transferase</keyword>
<feature type="domain" description="Protein kinase" evidence="9">
    <location>
        <begin position="1"/>
        <end position="253"/>
    </location>
</feature>
<dbReference type="AlphaFoldDB" id="A0A183CQ41"/>
<dbReference type="InterPro" id="IPR011009">
    <property type="entry name" value="Kinase-like_dom_sf"/>
</dbReference>
<comment type="catalytic activity">
    <reaction evidence="8">
        <text>L-seryl-[protein] + ATP = O-phospho-L-seryl-[protein] + ADP + H(+)</text>
        <dbReference type="Rhea" id="RHEA:17989"/>
        <dbReference type="Rhea" id="RHEA-COMP:9863"/>
        <dbReference type="Rhea" id="RHEA-COMP:11604"/>
        <dbReference type="ChEBI" id="CHEBI:15378"/>
        <dbReference type="ChEBI" id="CHEBI:29999"/>
        <dbReference type="ChEBI" id="CHEBI:30616"/>
        <dbReference type="ChEBI" id="CHEBI:83421"/>
        <dbReference type="ChEBI" id="CHEBI:456216"/>
        <dbReference type="EC" id="2.7.11.1"/>
    </reaction>
</comment>
<evidence type="ECO:0000259" key="9">
    <source>
        <dbReference type="PROSITE" id="PS50011"/>
    </source>
</evidence>
<reference evidence="10" key="2">
    <citation type="submission" date="2014-05" db="EMBL/GenBank/DDBJ databases">
        <title>The genome and life-stage specific transcriptomes of Globodera pallida elucidate key aspects of plant parasitism by a cyst nematode.</title>
        <authorList>
            <person name="Cotton J.A."/>
            <person name="Lilley C.J."/>
            <person name="Jones L.M."/>
            <person name="Kikuchi T."/>
            <person name="Reid A.J."/>
            <person name="Thorpe P."/>
            <person name="Tsai I.J."/>
            <person name="Beasley H."/>
            <person name="Blok V."/>
            <person name="Cock P.J.A."/>
            <person name="Van den Akker S.E."/>
            <person name="Holroyd N."/>
            <person name="Hunt M."/>
            <person name="Mantelin S."/>
            <person name="Naghra H."/>
            <person name="Pain A."/>
            <person name="Palomares-Rius J.E."/>
            <person name="Zarowiecki M."/>
            <person name="Berriman M."/>
            <person name="Jones J.T."/>
            <person name="Urwin P.E."/>
        </authorList>
    </citation>
    <scope>NUCLEOTIDE SEQUENCE [LARGE SCALE GENOMIC DNA]</scope>
    <source>
        <strain evidence="10">Lindley</strain>
    </source>
</reference>
<proteinExistence type="predicted"/>